<dbReference type="STRING" id="515620.EUBELI_01799"/>
<sequence>MAFIFFREKVRPFPHLAKPISRTFGKDEKSNGTDKKRLV</sequence>
<evidence type="ECO:0000313" key="1">
    <source>
        <dbReference type="EMBL" id="ACR72789.1"/>
    </source>
</evidence>
<dbReference type="AlphaFoldDB" id="C4Z3W4"/>
<accession>C4Z3W4</accession>
<proteinExistence type="predicted"/>
<reference evidence="1 2" key="1">
    <citation type="journal article" date="2009" name="Proc. Natl. Acad. Sci. U.S.A.">
        <title>Characterizing a model human gut microbiota composed of members of its two dominant bacterial phyla.</title>
        <authorList>
            <person name="Mahowald M.A."/>
            <person name="Rey F.E."/>
            <person name="Seedorf H."/>
            <person name="Turnbaugh P.J."/>
            <person name="Fulton R.S."/>
            <person name="Wollam A."/>
            <person name="Shah N."/>
            <person name="Wang C."/>
            <person name="Magrini V."/>
            <person name="Wilson R.K."/>
            <person name="Cantarel B.L."/>
            <person name="Coutinho P.M."/>
            <person name="Henrissat B."/>
            <person name="Crock L.W."/>
            <person name="Russell A."/>
            <person name="Verberkmoes N.C."/>
            <person name="Hettich R.L."/>
            <person name="Gordon J.I."/>
        </authorList>
    </citation>
    <scope>NUCLEOTIDE SEQUENCE [LARGE SCALE GENOMIC DNA]</scope>
    <source>
        <strain evidence="2">ATCC 27750 / DSM 3376 / VPI C15-48 / C15-B4</strain>
    </source>
</reference>
<dbReference type="EMBL" id="CP001104">
    <property type="protein sequence ID" value="ACR72789.1"/>
    <property type="molecule type" value="Genomic_DNA"/>
</dbReference>
<dbReference type="KEGG" id="eel:EUBELI_01799"/>
<organism evidence="1 2">
    <name type="scientific">Lachnospira eligens (strain ATCC 27750 / DSM 3376 / VPI C15-48 / C15-B4)</name>
    <name type="common">Eubacterium eligens</name>
    <dbReference type="NCBI Taxonomy" id="515620"/>
    <lineage>
        <taxon>Bacteria</taxon>
        <taxon>Bacillati</taxon>
        <taxon>Bacillota</taxon>
        <taxon>Clostridia</taxon>
        <taxon>Lachnospirales</taxon>
        <taxon>Lachnospiraceae</taxon>
        <taxon>Lachnospira</taxon>
    </lineage>
</organism>
<name>C4Z3W4_LACE2</name>
<dbReference type="Proteomes" id="UP000001476">
    <property type="component" value="Chromosome"/>
</dbReference>
<gene>
    <name evidence="1" type="ordered locus">EUBELI_01799</name>
</gene>
<evidence type="ECO:0000313" key="2">
    <source>
        <dbReference type="Proteomes" id="UP000001476"/>
    </source>
</evidence>
<dbReference type="HOGENOM" id="CLU_3309898_0_0_9"/>
<protein>
    <submittedName>
        <fullName evidence="1">Uncharacterized protein</fullName>
    </submittedName>
</protein>
<keyword evidence="2" id="KW-1185">Reference proteome</keyword>